<name>A0A3R9NVP6_9BACT</name>
<gene>
    <name evidence="2" type="ORF">EDE15_0242</name>
</gene>
<dbReference type="Pfam" id="PF13709">
    <property type="entry name" value="DUF4159"/>
    <property type="match status" value="1"/>
</dbReference>
<reference evidence="2 3" key="1">
    <citation type="submission" date="2018-12" db="EMBL/GenBank/DDBJ databases">
        <title>Sequencing of bacterial isolates from soil warming experiment in Harvard Forest, Massachusetts, USA.</title>
        <authorList>
            <person name="Deangelis K."/>
        </authorList>
    </citation>
    <scope>NUCLEOTIDE SEQUENCE [LARGE SCALE GENOMIC DNA]</scope>
    <source>
        <strain evidence="2 3">EB153</strain>
    </source>
</reference>
<protein>
    <submittedName>
        <fullName evidence="2">Uncharacterized protein DUF4159</fullName>
    </submittedName>
</protein>
<evidence type="ECO:0000313" key="2">
    <source>
        <dbReference type="EMBL" id="RSL14777.1"/>
    </source>
</evidence>
<organism evidence="2 3">
    <name type="scientific">Edaphobacter aggregans</name>
    <dbReference type="NCBI Taxonomy" id="570835"/>
    <lineage>
        <taxon>Bacteria</taxon>
        <taxon>Pseudomonadati</taxon>
        <taxon>Acidobacteriota</taxon>
        <taxon>Terriglobia</taxon>
        <taxon>Terriglobales</taxon>
        <taxon>Acidobacteriaceae</taxon>
        <taxon>Edaphobacter</taxon>
    </lineage>
</organism>
<dbReference type="Gene3D" id="3.40.50.12140">
    <property type="entry name" value="Domain of unknown function DUF4159"/>
    <property type="match status" value="1"/>
</dbReference>
<dbReference type="RefSeq" id="WP_125483598.1">
    <property type="nucleotide sequence ID" value="NZ_RSDW01000001.1"/>
</dbReference>
<comment type="caution">
    <text evidence="2">The sequence shown here is derived from an EMBL/GenBank/DDBJ whole genome shotgun (WGS) entry which is preliminary data.</text>
</comment>
<dbReference type="AlphaFoldDB" id="A0A3R9NVP6"/>
<dbReference type="InterPro" id="IPR025297">
    <property type="entry name" value="DUF4159"/>
</dbReference>
<dbReference type="EMBL" id="RSDW01000001">
    <property type="protein sequence ID" value="RSL14777.1"/>
    <property type="molecule type" value="Genomic_DNA"/>
</dbReference>
<accession>A0A3R9NVP6</accession>
<keyword evidence="3" id="KW-1185">Reference proteome</keyword>
<dbReference type="Proteomes" id="UP000269669">
    <property type="component" value="Unassembled WGS sequence"/>
</dbReference>
<sequence length="275" mass="32020">MKPLWRSGCTLAFAGLLLGALYAQRPFRQYPSVEGYEQDPLPRDYQRPAEWSFARLMYPPGPLDGYYPRFQGPWQEGLSLWTQDYPRADRALADSVKRLTRVDARSVEQPVNLDDGDEVYNWPWLYAVQVGEWGLTEPQAKKLRDYLLRGGFFMADDFHGSEEQAYFEKTMKMVFPDRPIVDIPDDDPIFHTVFDLDERYQIPGAEHLNTGFKKDGRVARWRGIYDDKGRIMVAISLNSDIGDSWEWLNNPRYPLRYSDLGIRLGVNYVVYAMTH</sequence>
<evidence type="ECO:0000259" key="1">
    <source>
        <dbReference type="Pfam" id="PF13709"/>
    </source>
</evidence>
<feature type="domain" description="DUF4159" evidence="1">
    <location>
        <begin position="81"/>
        <end position="273"/>
    </location>
</feature>
<dbReference type="OrthoDB" id="9773014at2"/>
<proteinExistence type="predicted"/>
<evidence type="ECO:0000313" key="3">
    <source>
        <dbReference type="Proteomes" id="UP000269669"/>
    </source>
</evidence>